<feature type="domain" description="Tetrapyrrole methylase" evidence="8">
    <location>
        <begin position="7"/>
        <end position="205"/>
    </location>
</feature>
<evidence type="ECO:0000256" key="5">
    <source>
        <dbReference type="ARBA" id="ARBA00022679"/>
    </source>
</evidence>
<dbReference type="PANTHER" id="PTHR43467:SF2">
    <property type="entry name" value="COBALT-PRECORRIN-2 C(20)-METHYLTRANSFERASE"/>
    <property type="match status" value="1"/>
</dbReference>
<dbReference type="InterPro" id="IPR014776">
    <property type="entry name" value="4pyrrole_Mease_sub2"/>
</dbReference>
<keyword evidence="4 9" id="KW-0489">Methyltransferase</keyword>
<keyword evidence="5 9" id="KW-0808">Transferase</keyword>
<dbReference type="GO" id="GO:0030788">
    <property type="term" value="F:precorrin-2 C20-methyltransferase activity"/>
    <property type="evidence" value="ECO:0007669"/>
    <property type="project" value="InterPro"/>
</dbReference>
<organism evidence="9 10">
    <name type="scientific">Desulfonauticus submarinus</name>
    <dbReference type="NCBI Taxonomy" id="206665"/>
    <lineage>
        <taxon>Bacteria</taxon>
        <taxon>Pseudomonadati</taxon>
        <taxon>Thermodesulfobacteriota</taxon>
        <taxon>Desulfovibrionia</taxon>
        <taxon>Desulfovibrionales</taxon>
        <taxon>Desulfonauticaceae</taxon>
        <taxon>Desulfonauticus</taxon>
    </lineage>
</organism>
<dbReference type="Pfam" id="PF00590">
    <property type="entry name" value="TP_methylase"/>
    <property type="match status" value="1"/>
</dbReference>
<dbReference type="OrthoDB" id="9804789at2"/>
<dbReference type="GO" id="GO:0009236">
    <property type="term" value="P:cobalamin biosynthetic process"/>
    <property type="evidence" value="ECO:0007669"/>
    <property type="project" value="UniProtKB-UniRule"/>
</dbReference>
<dbReference type="InterPro" id="IPR006364">
    <property type="entry name" value="CobI/CbiL/CobIJ_dom"/>
</dbReference>
<keyword evidence="6" id="KW-0949">S-adenosyl-L-methionine</keyword>
<evidence type="ECO:0000256" key="6">
    <source>
        <dbReference type="ARBA" id="ARBA00022691"/>
    </source>
</evidence>
<dbReference type="NCBIfam" id="TIGR01467">
    <property type="entry name" value="cobI_cbiL"/>
    <property type="match status" value="1"/>
</dbReference>
<dbReference type="Proteomes" id="UP000199602">
    <property type="component" value="Unassembled WGS sequence"/>
</dbReference>
<accession>A0A1H0BKZ8</accession>
<keyword evidence="3" id="KW-0169">Cobalamin biosynthesis</keyword>
<keyword evidence="10" id="KW-1185">Reference proteome</keyword>
<comment type="similarity">
    <text evidence="2 7">Belongs to the precorrin methyltransferase family.</text>
</comment>
<dbReference type="InterPro" id="IPR014777">
    <property type="entry name" value="4pyrrole_Mease_sub1"/>
</dbReference>
<evidence type="ECO:0000313" key="10">
    <source>
        <dbReference type="Proteomes" id="UP000199602"/>
    </source>
</evidence>
<dbReference type="STRING" id="206665.SAMN04488516_102210"/>
<evidence type="ECO:0000313" key="9">
    <source>
        <dbReference type="EMBL" id="SDN46330.1"/>
    </source>
</evidence>
<dbReference type="GO" id="GO:0032259">
    <property type="term" value="P:methylation"/>
    <property type="evidence" value="ECO:0007669"/>
    <property type="project" value="UniProtKB-KW"/>
</dbReference>
<dbReference type="AlphaFoldDB" id="A0A1H0BKZ8"/>
<protein>
    <submittedName>
        <fullName evidence="9">Precorrin-2 C20-methyltransferase /cobalt-factor II C20-methyltransferase</fullName>
    </submittedName>
</protein>
<name>A0A1H0BKZ8_9BACT</name>
<dbReference type="EMBL" id="FNIN01000002">
    <property type="protein sequence ID" value="SDN46330.1"/>
    <property type="molecule type" value="Genomic_DNA"/>
</dbReference>
<comment type="pathway">
    <text evidence="1">Cofactor biosynthesis; adenosylcobalamin biosynthesis.</text>
</comment>
<dbReference type="PANTHER" id="PTHR43467">
    <property type="entry name" value="COBALT-PRECORRIN-2 C(20)-METHYLTRANSFERASE"/>
    <property type="match status" value="1"/>
</dbReference>
<sequence length="241" mass="27167">MTNRGHFYAVGVGPGSPDLLTLRAVDIISKADVLICPASAKKNESLALNIIKPWIKKQKIELVKYPMRKDVGGTWNLWEHVAKRVKKGCEQGKIIAQITLGDPLFYSTSCYLLTSLEKIFPKSHIHVVPGITAFQATGAKFGLPFVWQEDSFMVMPASDLQRIEQAISWCETLVLYKVGKVLKEVLFLLDKYNLFPSSYLAAYVEQEGEYLISNLKKDLTLPGYLVTLIIQTGHKSWNYKK</sequence>
<dbReference type="CDD" id="cd11645">
    <property type="entry name" value="Precorrin_2_C20_MT"/>
    <property type="match status" value="1"/>
</dbReference>
<dbReference type="InterPro" id="IPR000878">
    <property type="entry name" value="4pyrrol_Mease"/>
</dbReference>
<evidence type="ECO:0000256" key="7">
    <source>
        <dbReference type="PIRNR" id="PIRNR036427"/>
    </source>
</evidence>
<evidence type="ECO:0000256" key="1">
    <source>
        <dbReference type="ARBA" id="ARBA00004953"/>
    </source>
</evidence>
<evidence type="ECO:0000256" key="3">
    <source>
        <dbReference type="ARBA" id="ARBA00022573"/>
    </source>
</evidence>
<evidence type="ECO:0000256" key="2">
    <source>
        <dbReference type="ARBA" id="ARBA00005879"/>
    </source>
</evidence>
<dbReference type="RefSeq" id="WP_092063440.1">
    <property type="nucleotide sequence ID" value="NZ_FNIN01000002.1"/>
</dbReference>
<dbReference type="InterPro" id="IPR035996">
    <property type="entry name" value="4pyrrol_Methylase_sf"/>
</dbReference>
<gene>
    <name evidence="9" type="ORF">SAMN04488516_102210</name>
</gene>
<evidence type="ECO:0000259" key="8">
    <source>
        <dbReference type="Pfam" id="PF00590"/>
    </source>
</evidence>
<dbReference type="PIRSF" id="PIRSF036427">
    <property type="entry name" value="Precrrn-2_mtase"/>
    <property type="match status" value="1"/>
</dbReference>
<reference evidence="9 10" key="1">
    <citation type="submission" date="2016-10" db="EMBL/GenBank/DDBJ databases">
        <authorList>
            <person name="de Groot N.N."/>
        </authorList>
    </citation>
    <scope>NUCLEOTIDE SEQUENCE [LARGE SCALE GENOMIC DNA]</scope>
    <source>
        <strain evidence="9 10">DSM 15269</strain>
    </source>
</reference>
<dbReference type="Gene3D" id="3.40.1010.10">
    <property type="entry name" value="Cobalt-precorrin-4 Transmethylase, Domain 1"/>
    <property type="match status" value="1"/>
</dbReference>
<dbReference type="UniPathway" id="UPA00148"/>
<dbReference type="SUPFAM" id="SSF53790">
    <property type="entry name" value="Tetrapyrrole methylase"/>
    <property type="match status" value="1"/>
</dbReference>
<dbReference type="Gene3D" id="3.30.950.10">
    <property type="entry name" value="Methyltransferase, Cobalt-precorrin-4 Transmethylase, Domain 2"/>
    <property type="match status" value="1"/>
</dbReference>
<dbReference type="InterPro" id="IPR012382">
    <property type="entry name" value="CobI/CbiL"/>
</dbReference>
<proteinExistence type="inferred from homology"/>
<evidence type="ECO:0000256" key="4">
    <source>
        <dbReference type="ARBA" id="ARBA00022603"/>
    </source>
</evidence>